<keyword evidence="3" id="KW-0808">Transferase</keyword>
<dbReference type="Pfam" id="PF08544">
    <property type="entry name" value="GHMP_kinases_C"/>
    <property type="match status" value="1"/>
</dbReference>
<evidence type="ECO:0000256" key="3">
    <source>
        <dbReference type="ARBA" id="ARBA00022679"/>
    </source>
</evidence>
<dbReference type="RefSeq" id="WP_006703190.1">
    <property type="nucleotide sequence ID" value="NZ_KI391971.1"/>
</dbReference>
<evidence type="ECO:0000313" key="10">
    <source>
        <dbReference type="Proteomes" id="UP000002939"/>
    </source>
</evidence>
<sequence>MNIQATAPGKLFIAGEYAVVTPGQPALIAAVNRYLTVDLTLSLEEVGTIYSTQQPDLTLHWKRKQGLLQIIEENHPFTLMTTAIEVAETYAKQRNSWNEELYHLKVTSQLDDVHSNIKFGLGSSGAVVVATIDAILQWHHIPVEPLLVYKLAAITNTLLGSNGSLGDIASSAFGGIILYQRIDTTWIKEQLQQHSIAEVVNKEWTGLVIQPLSLPTTLKMLVGWTKEKADTSSFVSSVTHTRTQAEKDAYYQQFLKQNTTILNQITTALTEENTEAFLQGITDNRALLLDFAKEMNIILETPSLTKLCQIGLQENASAKTSGAGGGDCGICFITKPQQEESITTQWEKAGILPLNLEIAPTKGAIRKELS</sequence>
<dbReference type="eggNOG" id="COG1577">
    <property type="taxonomic scope" value="Bacteria"/>
</dbReference>
<keyword evidence="6" id="KW-0067">ATP-binding</keyword>
<dbReference type="NCBIfam" id="TIGR01220">
    <property type="entry name" value="Pmev_kin_Gr_pos"/>
    <property type="match status" value="1"/>
</dbReference>
<dbReference type="GO" id="GO:0005524">
    <property type="term" value="F:ATP binding"/>
    <property type="evidence" value="ECO:0007669"/>
    <property type="project" value="UniProtKB-KW"/>
</dbReference>
<dbReference type="InterPro" id="IPR006204">
    <property type="entry name" value="GHMP_kinase_N_dom"/>
</dbReference>
<dbReference type="STRING" id="626369.HMPREF0446_00917"/>
<dbReference type="Gene3D" id="3.30.70.890">
    <property type="entry name" value="GHMP kinase, C-terminal domain"/>
    <property type="match status" value="1"/>
</dbReference>
<accession>D0BLR4</accession>
<comment type="caution">
    <text evidence="9">The sequence shown here is derived from an EMBL/GenBank/DDBJ whole genome shotgun (WGS) entry which is preliminary data.</text>
</comment>
<dbReference type="Pfam" id="PF00288">
    <property type="entry name" value="GHMP_kinases_N"/>
    <property type="match status" value="1"/>
</dbReference>
<evidence type="ECO:0000256" key="4">
    <source>
        <dbReference type="ARBA" id="ARBA00022741"/>
    </source>
</evidence>
<dbReference type="EMBL" id="ACRF02000016">
    <property type="protein sequence ID" value="EEW92929.1"/>
    <property type="molecule type" value="Genomic_DNA"/>
</dbReference>
<dbReference type="SUPFAM" id="SSF54211">
    <property type="entry name" value="Ribosomal protein S5 domain 2-like"/>
    <property type="match status" value="1"/>
</dbReference>
<dbReference type="InterPro" id="IPR014721">
    <property type="entry name" value="Ribsml_uS5_D2-typ_fold_subgr"/>
</dbReference>
<dbReference type="Proteomes" id="UP000002939">
    <property type="component" value="Unassembled WGS sequence"/>
</dbReference>
<feature type="domain" description="GHMP kinase N-terminal" evidence="7">
    <location>
        <begin position="86"/>
        <end position="175"/>
    </location>
</feature>
<keyword evidence="10" id="KW-1185">Reference proteome</keyword>
<evidence type="ECO:0000256" key="1">
    <source>
        <dbReference type="ARBA" id="ARBA00005017"/>
    </source>
</evidence>
<evidence type="ECO:0000256" key="5">
    <source>
        <dbReference type="ARBA" id="ARBA00022777"/>
    </source>
</evidence>
<name>D0BLR4_9LACT</name>
<dbReference type="PRINTS" id="PR00959">
    <property type="entry name" value="MEVGALKINASE"/>
</dbReference>
<protein>
    <recommendedName>
        <fullName evidence="2">phosphomevalonate kinase</fullName>
        <ecNumber evidence="2">2.7.4.2</ecNumber>
    </recommendedName>
</protein>
<dbReference type="GO" id="GO:0004631">
    <property type="term" value="F:phosphomevalonate kinase activity"/>
    <property type="evidence" value="ECO:0007669"/>
    <property type="project" value="UniProtKB-EC"/>
</dbReference>
<dbReference type="GO" id="GO:0019287">
    <property type="term" value="P:isopentenyl diphosphate biosynthetic process, mevalonate pathway"/>
    <property type="evidence" value="ECO:0007669"/>
    <property type="project" value="UniProtKB-UniPathway"/>
</dbReference>
<dbReference type="PANTHER" id="PTHR31814">
    <property type="match status" value="1"/>
</dbReference>
<proteinExistence type="predicted"/>
<evidence type="ECO:0000259" key="8">
    <source>
        <dbReference type="Pfam" id="PF08544"/>
    </source>
</evidence>
<organism evidence="9 10">
    <name type="scientific">Granulicatella elegans ATCC 700633</name>
    <dbReference type="NCBI Taxonomy" id="626369"/>
    <lineage>
        <taxon>Bacteria</taxon>
        <taxon>Bacillati</taxon>
        <taxon>Bacillota</taxon>
        <taxon>Bacilli</taxon>
        <taxon>Lactobacillales</taxon>
        <taxon>Carnobacteriaceae</taxon>
        <taxon>Granulicatella</taxon>
    </lineage>
</organism>
<dbReference type="AlphaFoldDB" id="D0BLR4"/>
<dbReference type="PANTHER" id="PTHR31814:SF2">
    <property type="entry name" value="PHOSPHOMEVALONATE KINASE"/>
    <property type="match status" value="1"/>
</dbReference>
<keyword evidence="5 9" id="KW-0418">Kinase</keyword>
<dbReference type="InterPro" id="IPR035102">
    <property type="entry name" value="Phosphomevalonate_kinase"/>
</dbReference>
<dbReference type="UniPathway" id="UPA00057">
    <property type="reaction ID" value="UER00099"/>
</dbReference>
<feature type="domain" description="GHMP kinase C-terminal" evidence="8">
    <location>
        <begin position="268"/>
        <end position="350"/>
    </location>
</feature>
<gene>
    <name evidence="9" type="ORF">HMPREF0446_00917</name>
</gene>
<evidence type="ECO:0000256" key="6">
    <source>
        <dbReference type="ARBA" id="ARBA00022840"/>
    </source>
</evidence>
<reference evidence="9" key="1">
    <citation type="submission" date="2009-09" db="EMBL/GenBank/DDBJ databases">
        <authorList>
            <consortium name="The Broad Institute Genome Sequencing Platform"/>
            <person name="Ward D."/>
            <person name="Feldgarden M."/>
            <person name="Earl A."/>
            <person name="Young S.K."/>
            <person name="Zeng Q."/>
            <person name="Koehrsen M."/>
            <person name="Alvarado L."/>
            <person name="Berlin A."/>
            <person name="Bochicchio J."/>
            <person name="Borenstein D."/>
            <person name="Chapman S.B."/>
            <person name="Chen Z."/>
            <person name="Engels R."/>
            <person name="Freedman E."/>
            <person name="Gellesch M."/>
            <person name="Goldberg J."/>
            <person name="Griggs A."/>
            <person name="Gujja S."/>
            <person name="Heilman E."/>
            <person name="Heiman D."/>
            <person name="Hepburn T."/>
            <person name="Howarth C."/>
            <person name="Jen D."/>
            <person name="Larson L."/>
            <person name="Lewis B."/>
            <person name="Mehta T."/>
            <person name="Park D."/>
            <person name="Pearson M."/>
            <person name="Roberts A."/>
            <person name="Saif S."/>
            <person name="Shea T."/>
            <person name="Shenoy N."/>
            <person name="Sisk P."/>
            <person name="Stolte C."/>
            <person name="Sykes S."/>
            <person name="Thomson T."/>
            <person name="Walk T."/>
            <person name="White J."/>
            <person name="Yandava C."/>
            <person name="Sibley C.D."/>
            <person name="Field T.R."/>
            <person name="Grinwis M."/>
            <person name="Eshaghurshan C.S."/>
            <person name="Surette M.G."/>
            <person name="Haas B."/>
            <person name="Nusbaum C."/>
            <person name="Birren B."/>
        </authorList>
    </citation>
    <scope>NUCLEOTIDE SEQUENCE [LARGE SCALE GENOMIC DNA]</scope>
    <source>
        <strain evidence="9">ATCC 700633</strain>
    </source>
</reference>
<keyword evidence="4" id="KW-0547">Nucleotide-binding</keyword>
<dbReference type="SUPFAM" id="SSF55060">
    <property type="entry name" value="GHMP Kinase, C-terminal domain"/>
    <property type="match status" value="1"/>
</dbReference>
<dbReference type="HOGENOM" id="CLU_017814_7_0_9"/>
<dbReference type="InterPro" id="IPR020568">
    <property type="entry name" value="Ribosomal_Su5_D2-typ_SF"/>
</dbReference>
<dbReference type="InterPro" id="IPR005917">
    <property type="entry name" value="Pmev_kinase_bact"/>
</dbReference>
<evidence type="ECO:0000313" key="9">
    <source>
        <dbReference type="EMBL" id="EEW92929.1"/>
    </source>
</evidence>
<dbReference type="EC" id="2.7.4.2" evidence="2"/>
<reference evidence="9" key="2">
    <citation type="submission" date="2011-10" db="EMBL/GenBank/DDBJ databases">
        <title>The Genome Sequence of Granulicatella elegans ATCC 700633.</title>
        <authorList>
            <consortium name="The Broad Institute Genome Sequencing Platform"/>
            <consortium name="The Broad Institute Genome Sequencing Center for Infectious Disease"/>
            <person name="Earl A."/>
            <person name="Ward D."/>
            <person name="Feldgarden M."/>
            <person name="Gevers D."/>
            <person name="Sibley C.D."/>
            <person name="Field T.R."/>
            <person name="Grinwis M."/>
            <person name="Eshaghurshan C.S."/>
            <person name="Surette M.G."/>
            <person name="Young S.K."/>
            <person name="Zeng Q."/>
            <person name="Gargeya S."/>
            <person name="Fitzgerald M."/>
            <person name="Haas B."/>
            <person name="Abouelleil A."/>
            <person name="Alvarado L."/>
            <person name="Arachchi H.M."/>
            <person name="Berlin A."/>
            <person name="Brown A."/>
            <person name="Chapman S.B."/>
            <person name="Chen Z."/>
            <person name="Dunbar C."/>
            <person name="Freedman E."/>
            <person name="Gearin G."/>
            <person name="Goldberg J."/>
            <person name="Griggs A."/>
            <person name="Gujja S."/>
            <person name="Heiman D."/>
            <person name="Howarth C."/>
            <person name="Larson L."/>
            <person name="Lui A."/>
            <person name="MacDonald P.J.P."/>
            <person name="Montmayeur A."/>
            <person name="Murphy C."/>
            <person name="Neiman D."/>
            <person name="Pearson M."/>
            <person name="Priest M."/>
            <person name="Roberts A."/>
            <person name="Saif S."/>
            <person name="Shea T."/>
            <person name="Shenoy N."/>
            <person name="Sisk P."/>
            <person name="Stolte C."/>
            <person name="Sykes S."/>
            <person name="Wortman J."/>
            <person name="Nusbaum C."/>
            <person name="Birren B."/>
        </authorList>
    </citation>
    <scope>NUCLEOTIDE SEQUENCE [LARGE SCALE GENOMIC DNA]</scope>
    <source>
        <strain evidence="9">ATCC 700633</strain>
    </source>
</reference>
<dbReference type="Gene3D" id="3.30.230.10">
    <property type="match status" value="1"/>
</dbReference>
<evidence type="ECO:0000256" key="2">
    <source>
        <dbReference type="ARBA" id="ARBA00012958"/>
    </source>
</evidence>
<dbReference type="InterPro" id="IPR036554">
    <property type="entry name" value="GHMP_kinase_C_sf"/>
</dbReference>
<comment type="pathway">
    <text evidence="1">Isoprenoid biosynthesis; isopentenyl diphosphate biosynthesis via mevalonate pathway; isopentenyl diphosphate from (R)-mevalonate: step 2/3.</text>
</comment>
<evidence type="ECO:0000259" key="7">
    <source>
        <dbReference type="Pfam" id="PF00288"/>
    </source>
</evidence>
<dbReference type="InterPro" id="IPR013750">
    <property type="entry name" value="GHMP_kinase_C_dom"/>
</dbReference>